<evidence type="ECO:0000256" key="4">
    <source>
        <dbReference type="ARBA" id="ARBA00022692"/>
    </source>
</evidence>
<dbReference type="InterPro" id="IPR032808">
    <property type="entry name" value="DoxX"/>
</dbReference>
<keyword evidence="3" id="KW-1003">Cell membrane</keyword>
<dbReference type="InterPro" id="IPR051907">
    <property type="entry name" value="DoxX-like_oxidoreductase"/>
</dbReference>
<feature type="transmembrane region" description="Helical" evidence="7">
    <location>
        <begin position="69"/>
        <end position="96"/>
    </location>
</feature>
<dbReference type="PANTHER" id="PTHR33452">
    <property type="entry name" value="OXIDOREDUCTASE CATD-RELATED"/>
    <property type="match status" value="1"/>
</dbReference>
<dbReference type="GO" id="GO:0005886">
    <property type="term" value="C:plasma membrane"/>
    <property type="evidence" value="ECO:0007669"/>
    <property type="project" value="UniProtKB-SubCell"/>
</dbReference>
<dbReference type="AlphaFoldDB" id="A0A1L9BHD2"/>
<feature type="transmembrane region" description="Helical" evidence="7">
    <location>
        <begin position="116"/>
        <end position="139"/>
    </location>
</feature>
<evidence type="ECO:0000256" key="7">
    <source>
        <dbReference type="SAM" id="Phobius"/>
    </source>
</evidence>
<evidence type="ECO:0000256" key="5">
    <source>
        <dbReference type="ARBA" id="ARBA00022989"/>
    </source>
</evidence>
<dbReference type="PANTHER" id="PTHR33452:SF1">
    <property type="entry name" value="INNER MEMBRANE PROTEIN YPHA-RELATED"/>
    <property type="match status" value="1"/>
</dbReference>
<evidence type="ECO:0000256" key="1">
    <source>
        <dbReference type="ARBA" id="ARBA00004651"/>
    </source>
</evidence>
<dbReference type="Pfam" id="PF07681">
    <property type="entry name" value="DoxX"/>
    <property type="match status" value="1"/>
</dbReference>
<dbReference type="EMBL" id="MPIN01000001">
    <property type="protein sequence ID" value="OJH41673.1"/>
    <property type="molecule type" value="Genomic_DNA"/>
</dbReference>
<comment type="caution">
    <text evidence="8">The sequence shown here is derived from an EMBL/GenBank/DDBJ whole genome shotgun (WGS) entry which is preliminary data.</text>
</comment>
<evidence type="ECO:0000256" key="3">
    <source>
        <dbReference type="ARBA" id="ARBA00022475"/>
    </source>
</evidence>
<reference evidence="9" key="1">
    <citation type="submission" date="2016-11" db="EMBL/GenBank/DDBJ databases">
        <authorList>
            <person name="Shukria A."/>
            <person name="Stevens D.C."/>
        </authorList>
    </citation>
    <scope>NUCLEOTIDE SEQUENCE [LARGE SCALE GENOMIC DNA]</scope>
    <source>
        <strain evidence="9">Cbfe23</strain>
    </source>
</reference>
<evidence type="ECO:0000256" key="6">
    <source>
        <dbReference type="ARBA" id="ARBA00023136"/>
    </source>
</evidence>
<protein>
    <recommendedName>
        <fullName evidence="10">DoxX family protein</fullName>
    </recommendedName>
</protein>
<evidence type="ECO:0000256" key="2">
    <source>
        <dbReference type="ARBA" id="ARBA00006679"/>
    </source>
</evidence>
<comment type="subcellular location">
    <subcellularLocation>
        <location evidence="1">Cell membrane</location>
        <topology evidence="1">Multi-pass membrane protein</topology>
    </subcellularLocation>
</comment>
<comment type="similarity">
    <text evidence="2">Belongs to the DoxX family.</text>
</comment>
<keyword evidence="6 7" id="KW-0472">Membrane</keyword>
<gene>
    <name evidence="8" type="ORF">BON30_00010</name>
</gene>
<dbReference type="RefSeq" id="WP_071895643.1">
    <property type="nucleotide sequence ID" value="NZ_MPIN01000001.1"/>
</dbReference>
<accession>A0A1L9BHD2</accession>
<evidence type="ECO:0000313" key="8">
    <source>
        <dbReference type="EMBL" id="OJH41673.1"/>
    </source>
</evidence>
<name>A0A1L9BHD2_9BACT</name>
<sequence>MTATTTARLQGQLAHHSALPLRATLGSAMLYHGITKLQPEGLEQTSQVFEKLGIKPGRTWARLTGWTEVAAGVLSLLGIGTRVAAVSVLVTQAVAIAKVHGPNGFDIQQGGYEYNLSLIAAALGLLLGGPGAVSVHEALHPQKRPRLTRLPWRREVSPRRELLTQLLA</sequence>
<evidence type="ECO:0000313" key="9">
    <source>
        <dbReference type="Proteomes" id="UP000182229"/>
    </source>
</evidence>
<evidence type="ECO:0008006" key="10">
    <source>
        <dbReference type="Google" id="ProtNLM"/>
    </source>
</evidence>
<dbReference type="OrthoDB" id="346004at2"/>
<dbReference type="STRING" id="83449.BON30_00010"/>
<dbReference type="Proteomes" id="UP000182229">
    <property type="component" value="Unassembled WGS sequence"/>
</dbReference>
<reference evidence="8 9" key="2">
    <citation type="submission" date="2016-12" db="EMBL/GenBank/DDBJ databases">
        <title>Draft Genome Sequence of Cystobacter ferrugineus Strain Cbfe23.</title>
        <authorList>
            <person name="Akbar S."/>
            <person name="Dowd S.E."/>
            <person name="Stevens D.C."/>
        </authorList>
    </citation>
    <scope>NUCLEOTIDE SEQUENCE [LARGE SCALE GENOMIC DNA]</scope>
    <source>
        <strain evidence="8 9">Cbfe23</strain>
    </source>
</reference>
<keyword evidence="9" id="KW-1185">Reference proteome</keyword>
<keyword evidence="4 7" id="KW-0812">Transmembrane</keyword>
<keyword evidence="5 7" id="KW-1133">Transmembrane helix</keyword>
<proteinExistence type="inferred from homology"/>
<organism evidence="8 9">
    <name type="scientific">Cystobacter ferrugineus</name>
    <dbReference type="NCBI Taxonomy" id="83449"/>
    <lineage>
        <taxon>Bacteria</taxon>
        <taxon>Pseudomonadati</taxon>
        <taxon>Myxococcota</taxon>
        <taxon>Myxococcia</taxon>
        <taxon>Myxococcales</taxon>
        <taxon>Cystobacterineae</taxon>
        <taxon>Archangiaceae</taxon>
        <taxon>Cystobacter</taxon>
    </lineage>
</organism>